<feature type="transmembrane region" description="Helical" evidence="8">
    <location>
        <begin position="206"/>
        <end position="224"/>
    </location>
</feature>
<feature type="transmembrane region" description="Helical" evidence="8">
    <location>
        <begin position="441"/>
        <end position="460"/>
    </location>
</feature>
<evidence type="ECO:0000256" key="5">
    <source>
        <dbReference type="ARBA" id="ARBA00022692"/>
    </source>
</evidence>
<reference evidence="10" key="1">
    <citation type="journal article" date="2014" name="Int. J. Syst. Evol. Microbiol.">
        <title>Complete genome sequence of Corynebacterium casei LMG S-19264T (=DSM 44701T), isolated from a smear-ripened cheese.</title>
        <authorList>
            <consortium name="US DOE Joint Genome Institute (JGI-PGF)"/>
            <person name="Walter F."/>
            <person name="Albersmeier A."/>
            <person name="Kalinowski J."/>
            <person name="Ruckert C."/>
        </authorList>
    </citation>
    <scope>NUCLEOTIDE SEQUENCE</scope>
    <source>
        <strain evidence="10">CCM 7905</strain>
    </source>
</reference>
<evidence type="ECO:0000259" key="9">
    <source>
        <dbReference type="PROSITE" id="PS50850"/>
    </source>
</evidence>
<dbReference type="AlphaFoldDB" id="A0A917CRY3"/>
<evidence type="ECO:0000256" key="2">
    <source>
        <dbReference type="ARBA" id="ARBA00008537"/>
    </source>
</evidence>
<sequence>MLTTVAATEPDQRRKTIILATCCLSLLIVSMDATIVNVALPSIRSELGASVSQLQWTIDVYTLVLASLLLLSGSTADRFGRRRLFQIGLVGFAVGSLLCSLAPTAGVLIAARAIQAVGGSMLNPVAMSIITQVFTGKAERARAIGMWGAVVGISMALGPILGGLLIEVSGWRSVFWINIPVCIAAVVLSAVFVPESRSPVVRRFDPIGQVLGVLMLASLVYGLIEGPAHGWTSPITLAVFAVTVASFVGFVEYEHHRADPFIDLRFFRSVPFSSATVVAVFAYAGWGAFLFLMSLYLQEVRGLSAIDTGASFLPLAAATMICSPLSGRMVARWGARPSMVVAGILIAGGGLWLTTLDAATPIAVLMVMFALFGCGFGLVNAPITNAAVGGMPRDRAGAASAVASTSRQIGVSIGVALCGSLTGAGAAAGLDASFAVSTHTVWWGVAGVGVVVAVLGFVVARPWARRTADDVARTFGEPDLARG</sequence>
<dbReference type="Gene3D" id="1.20.1720.10">
    <property type="entry name" value="Multidrug resistance protein D"/>
    <property type="match status" value="1"/>
</dbReference>
<dbReference type="CDD" id="cd17321">
    <property type="entry name" value="MFS_MMR_MDR_like"/>
    <property type="match status" value="1"/>
</dbReference>
<proteinExistence type="inferred from homology"/>
<feature type="transmembrane region" description="Helical" evidence="8">
    <location>
        <begin position="116"/>
        <end position="134"/>
    </location>
</feature>
<keyword evidence="3" id="KW-0813">Transport</keyword>
<dbReference type="PRINTS" id="PR01036">
    <property type="entry name" value="TCRTETB"/>
</dbReference>
<dbReference type="InterPro" id="IPR011701">
    <property type="entry name" value="MFS"/>
</dbReference>
<evidence type="ECO:0000313" key="11">
    <source>
        <dbReference type="Proteomes" id="UP000654257"/>
    </source>
</evidence>
<feature type="transmembrane region" description="Helical" evidence="8">
    <location>
        <begin position="17"/>
        <end position="40"/>
    </location>
</feature>
<keyword evidence="4" id="KW-1003">Cell membrane</keyword>
<feature type="transmembrane region" description="Helical" evidence="8">
    <location>
        <begin position="146"/>
        <end position="168"/>
    </location>
</feature>
<evidence type="ECO:0000256" key="7">
    <source>
        <dbReference type="ARBA" id="ARBA00023136"/>
    </source>
</evidence>
<gene>
    <name evidence="10" type="ORF">GCM10007304_05360</name>
</gene>
<feature type="transmembrane region" description="Helical" evidence="8">
    <location>
        <begin position="339"/>
        <end position="356"/>
    </location>
</feature>
<reference evidence="10" key="2">
    <citation type="submission" date="2020-09" db="EMBL/GenBank/DDBJ databases">
        <authorList>
            <person name="Sun Q."/>
            <person name="Sedlacek I."/>
        </authorList>
    </citation>
    <scope>NUCLEOTIDE SEQUENCE</scope>
    <source>
        <strain evidence="10">CCM 7905</strain>
    </source>
</reference>
<dbReference type="PANTHER" id="PTHR42718:SF9">
    <property type="entry name" value="MAJOR FACILITATOR SUPERFAMILY MULTIDRUG TRANSPORTER MFSC"/>
    <property type="match status" value="1"/>
</dbReference>
<feature type="domain" description="Major facilitator superfamily (MFS) profile" evidence="9">
    <location>
        <begin position="18"/>
        <end position="464"/>
    </location>
</feature>
<feature type="transmembrane region" description="Helical" evidence="8">
    <location>
        <begin position="230"/>
        <end position="251"/>
    </location>
</feature>
<dbReference type="GO" id="GO:0005886">
    <property type="term" value="C:plasma membrane"/>
    <property type="evidence" value="ECO:0007669"/>
    <property type="project" value="UniProtKB-SubCell"/>
</dbReference>
<comment type="similarity">
    <text evidence="2">Belongs to the major facilitator superfamily. EmrB family.</text>
</comment>
<dbReference type="InterPro" id="IPR036259">
    <property type="entry name" value="MFS_trans_sf"/>
</dbReference>
<feature type="transmembrane region" description="Helical" evidence="8">
    <location>
        <begin position="87"/>
        <end position="110"/>
    </location>
</feature>
<evidence type="ECO:0000256" key="4">
    <source>
        <dbReference type="ARBA" id="ARBA00022475"/>
    </source>
</evidence>
<dbReference type="EMBL" id="BMCU01000001">
    <property type="protein sequence ID" value="GGF94464.1"/>
    <property type="molecule type" value="Genomic_DNA"/>
</dbReference>
<accession>A0A917CRY3</accession>
<keyword evidence="11" id="KW-1185">Reference proteome</keyword>
<organism evidence="10 11">
    <name type="scientific">Rhodococcoides trifolii</name>
    <dbReference type="NCBI Taxonomy" id="908250"/>
    <lineage>
        <taxon>Bacteria</taxon>
        <taxon>Bacillati</taxon>
        <taxon>Actinomycetota</taxon>
        <taxon>Actinomycetes</taxon>
        <taxon>Mycobacteriales</taxon>
        <taxon>Nocardiaceae</taxon>
        <taxon>Rhodococcoides</taxon>
    </lineage>
</organism>
<keyword evidence="7 8" id="KW-0472">Membrane</keyword>
<keyword evidence="5 8" id="KW-0812">Transmembrane</keyword>
<dbReference type="Gene3D" id="1.20.1250.20">
    <property type="entry name" value="MFS general substrate transporter like domains"/>
    <property type="match status" value="1"/>
</dbReference>
<dbReference type="InterPro" id="IPR020846">
    <property type="entry name" value="MFS_dom"/>
</dbReference>
<dbReference type="Proteomes" id="UP000654257">
    <property type="component" value="Unassembled WGS sequence"/>
</dbReference>
<comment type="caution">
    <text evidence="10">The sequence shown here is derived from an EMBL/GenBank/DDBJ whole genome shotgun (WGS) entry which is preliminary data.</text>
</comment>
<feature type="transmembrane region" description="Helical" evidence="8">
    <location>
        <begin position="409"/>
        <end position="429"/>
    </location>
</feature>
<evidence type="ECO:0000256" key="8">
    <source>
        <dbReference type="SAM" id="Phobius"/>
    </source>
</evidence>
<keyword evidence="6 8" id="KW-1133">Transmembrane helix</keyword>
<protein>
    <submittedName>
        <fullName evidence="10">MFS transporter</fullName>
    </submittedName>
</protein>
<evidence type="ECO:0000256" key="6">
    <source>
        <dbReference type="ARBA" id="ARBA00022989"/>
    </source>
</evidence>
<name>A0A917CRY3_9NOCA</name>
<feature type="transmembrane region" description="Helical" evidence="8">
    <location>
        <begin position="60"/>
        <end position="80"/>
    </location>
</feature>
<dbReference type="GO" id="GO:0022857">
    <property type="term" value="F:transmembrane transporter activity"/>
    <property type="evidence" value="ECO:0007669"/>
    <property type="project" value="InterPro"/>
</dbReference>
<dbReference type="PANTHER" id="PTHR42718">
    <property type="entry name" value="MAJOR FACILITATOR SUPERFAMILY MULTIDRUG TRANSPORTER MFSC"/>
    <property type="match status" value="1"/>
</dbReference>
<dbReference type="InterPro" id="IPR004638">
    <property type="entry name" value="EmrB-like"/>
</dbReference>
<dbReference type="SUPFAM" id="SSF103473">
    <property type="entry name" value="MFS general substrate transporter"/>
    <property type="match status" value="1"/>
</dbReference>
<dbReference type="Pfam" id="PF07690">
    <property type="entry name" value="MFS_1"/>
    <property type="match status" value="1"/>
</dbReference>
<feature type="transmembrane region" description="Helical" evidence="8">
    <location>
        <begin position="272"/>
        <end position="297"/>
    </location>
</feature>
<feature type="transmembrane region" description="Helical" evidence="8">
    <location>
        <begin position="362"/>
        <end position="388"/>
    </location>
</feature>
<evidence type="ECO:0000313" key="10">
    <source>
        <dbReference type="EMBL" id="GGF94464.1"/>
    </source>
</evidence>
<feature type="transmembrane region" description="Helical" evidence="8">
    <location>
        <begin position="309"/>
        <end position="327"/>
    </location>
</feature>
<dbReference type="NCBIfam" id="TIGR00711">
    <property type="entry name" value="efflux_EmrB"/>
    <property type="match status" value="1"/>
</dbReference>
<evidence type="ECO:0000256" key="1">
    <source>
        <dbReference type="ARBA" id="ARBA00004651"/>
    </source>
</evidence>
<dbReference type="PROSITE" id="PS50850">
    <property type="entry name" value="MFS"/>
    <property type="match status" value="1"/>
</dbReference>
<evidence type="ECO:0000256" key="3">
    <source>
        <dbReference type="ARBA" id="ARBA00022448"/>
    </source>
</evidence>
<feature type="transmembrane region" description="Helical" evidence="8">
    <location>
        <begin position="174"/>
        <end position="194"/>
    </location>
</feature>
<comment type="subcellular location">
    <subcellularLocation>
        <location evidence="1">Cell membrane</location>
        <topology evidence="1">Multi-pass membrane protein</topology>
    </subcellularLocation>
</comment>